<feature type="binding site" evidence="15">
    <location>
        <position position="37"/>
    </location>
    <ligand>
        <name>(2R)-3-phosphoglycerate</name>
        <dbReference type="ChEBI" id="CHEBI:58272"/>
    </ligand>
</feature>
<dbReference type="PIRSF" id="PIRSF000724">
    <property type="entry name" value="Pgk"/>
    <property type="match status" value="1"/>
</dbReference>
<dbReference type="SUPFAM" id="SSF53748">
    <property type="entry name" value="Phosphoglycerate kinase"/>
    <property type="match status" value="1"/>
</dbReference>
<protein>
    <recommendedName>
        <fullName evidence="7 14">Phosphoglycerate kinase</fullName>
        <ecNumber evidence="6 14">2.7.2.3</ecNumber>
    </recommendedName>
</protein>
<keyword evidence="10 14" id="KW-0547">Nucleotide-binding</keyword>
<evidence type="ECO:0000256" key="17">
    <source>
        <dbReference type="RuleBase" id="RU000532"/>
    </source>
</evidence>
<keyword evidence="13 14" id="KW-0324">Glycolysis</keyword>
<dbReference type="FunFam" id="3.40.50.1260:FF:000007">
    <property type="entry name" value="Phosphoglycerate kinase"/>
    <property type="match status" value="1"/>
</dbReference>
<feature type="binding site" evidence="14 16">
    <location>
        <position position="325"/>
    </location>
    <ligand>
        <name>ATP</name>
        <dbReference type="ChEBI" id="CHEBI:30616"/>
    </ligand>
</feature>
<feature type="binding site" evidence="15">
    <location>
        <position position="153"/>
    </location>
    <ligand>
        <name>(2R)-3-phosphoglycerate</name>
        <dbReference type="ChEBI" id="CHEBI:58272"/>
    </ligand>
</feature>
<evidence type="ECO:0000256" key="12">
    <source>
        <dbReference type="ARBA" id="ARBA00022840"/>
    </source>
</evidence>
<evidence type="ECO:0000256" key="1">
    <source>
        <dbReference type="ARBA" id="ARBA00000642"/>
    </source>
</evidence>
<dbReference type="STRING" id="89784.SAMN04489725_11024"/>
<feature type="binding site" evidence="15">
    <location>
        <position position="120"/>
    </location>
    <ligand>
        <name>(2R)-3-phosphoglycerate</name>
        <dbReference type="ChEBI" id="CHEBI:58272"/>
    </ligand>
</feature>
<evidence type="ECO:0000256" key="7">
    <source>
        <dbReference type="ARBA" id="ARBA00016471"/>
    </source>
</evidence>
<keyword evidence="8 14" id="KW-0963">Cytoplasm</keyword>
<comment type="similarity">
    <text evidence="4 14 17">Belongs to the phosphoglycerate kinase family.</text>
</comment>
<dbReference type="PANTHER" id="PTHR11406">
    <property type="entry name" value="PHOSPHOGLYCERATE KINASE"/>
    <property type="match status" value="1"/>
</dbReference>
<dbReference type="HAMAP" id="MF_00145">
    <property type="entry name" value="Phosphoglyc_kinase"/>
    <property type="match status" value="1"/>
</dbReference>
<dbReference type="GO" id="GO:0043531">
    <property type="term" value="F:ADP binding"/>
    <property type="evidence" value="ECO:0007669"/>
    <property type="project" value="TreeGrafter"/>
</dbReference>
<feature type="binding site" evidence="14">
    <location>
        <position position="153"/>
    </location>
    <ligand>
        <name>substrate</name>
    </ligand>
</feature>
<dbReference type="InterPro" id="IPR001576">
    <property type="entry name" value="Phosphoglycerate_kinase"/>
</dbReference>
<evidence type="ECO:0000313" key="18">
    <source>
        <dbReference type="EMBL" id="GLV14891.1"/>
    </source>
</evidence>
<comment type="subcellular location">
    <subcellularLocation>
        <location evidence="2 14">Cytoplasm</location>
    </subcellularLocation>
</comment>
<feature type="binding site" evidence="14 16">
    <location>
        <begin position="351"/>
        <end position="354"/>
    </location>
    <ligand>
        <name>ATP</name>
        <dbReference type="ChEBI" id="CHEBI:30616"/>
    </ligand>
</feature>
<evidence type="ECO:0000256" key="3">
    <source>
        <dbReference type="ARBA" id="ARBA00004838"/>
    </source>
</evidence>
<dbReference type="InterPro" id="IPR015824">
    <property type="entry name" value="Phosphoglycerate_kinase_N"/>
</dbReference>
<dbReference type="RefSeq" id="WP_074693239.1">
    <property type="nucleotide sequence ID" value="NZ_BSRA01000018.1"/>
</dbReference>
<evidence type="ECO:0000256" key="16">
    <source>
        <dbReference type="PIRSR" id="PIRSR000724-2"/>
    </source>
</evidence>
<dbReference type="GO" id="GO:0006096">
    <property type="term" value="P:glycolytic process"/>
    <property type="evidence" value="ECO:0007669"/>
    <property type="project" value="UniProtKB-UniRule"/>
</dbReference>
<reference evidence="20" key="2">
    <citation type="submission" date="2016-10" db="EMBL/GenBank/DDBJ databases">
        <authorList>
            <person name="Varghese N."/>
        </authorList>
    </citation>
    <scope>NUCLEOTIDE SEQUENCE [LARGE SCALE GENOMIC DNA]</scope>
    <source>
        <strain evidence="20">DSM 12489</strain>
    </source>
</reference>
<feature type="binding site" evidence="14">
    <location>
        <position position="120"/>
    </location>
    <ligand>
        <name>substrate</name>
    </ligand>
</feature>
<evidence type="ECO:0000256" key="5">
    <source>
        <dbReference type="ARBA" id="ARBA00011245"/>
    </source>
</evidence>
<proteinExistence type="inferred from homology"/>
<dbReference type="PANTHER" id="PTHR11406:SF23">
    <property type="entry name" value="PHOSPHOGLYCERATE KINASE 1, CHLOROPLASTIC-RELATED"/>
    <property type="match status" value="1"/>
</dbReference>
<dbReference type="Proteomes" id="UP001157137">
    <property type="component" value="Unassembled WGS sequence"/>
</dbReference>
<dbReference type="GO" id="GO:0006094">
    <property type="term" value="P:gluconeogenesis"/>
    <property type="evidence" value="ECO:0007669"/>
    <property type="project" value="TreeGrafter"/>
</dbReference>
<comment type="catalytic activity">
    <reaction evidence="1 14 17">
        <text>(2R)-3-phosphoglycerate + ATP = (2R)-3-phospho-glyceroyl phosphate + ADP</text>
        <dbReference type="Rhea" id="RHEA:14801"/>
        <dbReference type="ChEBI" id="CHEBI:30616"/>
        <dbReference type="ChEBI" id="CHEBI:57604"/>
        <dbReference type="ChEBI" id="CHEBI:58272"/>
        <dbReference type="ChEBI" id="CHEBI:456216"/>
        <dbReference type="EC" id="2.7.2.3"/>
    </reaction>
</comment>
<reference evidence="18" key="3">
    <citation type="submission" date="2023-02" db="EMBL/GenBank/DDBJ databases">
        <title>Proposal of a novel subspecies: Alicyclobacillus hesperidum subspecies aegle.</title>
        <authorList>
            <person name="Goto K."/>
            <person name="Fujii T."/>
            <person name="Yasui K."/>
            <person name="Mochida K."/>
            <person name="Kato-Tanaka Y."/>
            <person name="Morohoshi S."/>
            <person name="An S.Y."/>
            <person name="Kasai H."/>
            <person name="Yokota A."/>
        </authorList>
    </citation>
    <scope>NUCLEOTIDE SEQUENCE</scope>
    <source>
        <strain evidence="18">DSM 12766</strain>
    </source>
</reference>
<comment type="subunit">
    <text evidence="5 14">Monomer.</text>
</comment>
<evidence type="ECO:0000256" key="14">
    <source>
        <dbReference type="HAMAP-Rule" id="MF_00145"/>
    </source>
</evidence>
<feature type="binding site" evidence="14 15">
    <location>
        <begin position="60"/>
        <end position="63"/>
    </location>
    <ligand>
        <name>substrate</name>
    </ligand>
</feature>
<comment type="pathway">
    <text evidence="3 14">Carbohydrate degradation; glycolysis; pyruvate from D-glyceraldehyde 3-phosphate: step 2/5.</text>
</comment>
<feature type="binding site" evidence="14 16">
    <location>
        <position position="203"/>
    </location>
    <ligand>
        <name>ATP</name>
        <dbReference type="ChEBI" id="CHEBI:30616"/>
    </ligand>
</feature>
<feature type="binding site" evidence="14">
    <location>
        <position position="37"/>
    </location>
    <ligand>
        <name>substrate</name>
    </ligand>
</feature>
<name>A0A1H2V758_9BACL</name>
<sequence>MPKRTIEDVAWRGKRALVRVDFNVPMNDGGEITDDTRIRAALPTITYLSDHGARVILMSHLGRPKGERSEKYSLAPVARHLQSLLPDKSVSFCPDAIGETAEQAVAALADGAILVLENVRFYAGEEKNDRDLAKQLAELGDVFVNDAFGTAHRAHASTAGIADYLPCVAGFLMEKEVGVMGEALANPEHPFVAIIGGAKVSDKISVIENLLPKVDALLIGGGMANTFLSVQGYDMGKSLVEADAKGTAARLLELAKQHNSRLLLPVDVVAAKAFSADAEHAVRNVDAVQPDEMALDIGPETVKQYQAEIRNAKTVIWNGPMGVFEMPAFAKGTFAIAEAMTEADATTIVGGGDSVAAVEQAGVADKMSHVSTGGGASLEFLEGKLLPGVAVIAEK</sequence>
<keyword evidence="11 14" id="KW-0418">Kinase</keyword>
<evidence type="ECO:0000313" key="20">
    <source>
        <dbReference type="Proteomes" id="UP000182589"/>
    </source>
</evidence>
<evidence type="ECO:0000256" key="13">
    <source>
        <dbReference type="ARBA" id="ARBA00023152"/>
    </source>
</evidence>
<dbReference type="EMBL" id="BSRA01000018">
    <property type="protein sequence ID" value="GLV14891.1"/>
    <property type="molecule type" value="Genomic_DNA"/>
</dbReference>
<evidence type="ECO:0000256" key="2">
    <source>
        <dbReference type="ARBA" id="ARBA00004496"/>
    </source>
</evidence>
<dbReference type="AlphaFoldDB" id="A0A1H2V758"/>
<dbReference type="GO" id="GO:0005829">
    <property type="term" value="C:cytosol"/>
    <property type="evidence" value="ECO:0007669"/>
    <property type="project" value="TreeGrafter"/>
</dbReference>
<dbReference type="EC" id="2.7.2.3" evidence="6 14"/>
<dbReference type="Proteomes" id="UP000182589">
    <property type="component" value="Unassembled WGS sequence"/>
</dbReference>
<keyword evidence="12 14" id="KW-0067">ATP-binding</keyword>
<evidence type="ECO:0000256" key="11">
    <source>
        <dbReference type="ARBA" id="ARBA00022777"/>
    </source>
</evidence>
<organism evidence="19 20">
    <name type="scientific">Alicyclobacillus hesperidum</name>
    <dbReference type="NCBI Taxonomy" id="89784"/>
    <lineage>
        <taxon>Bacteria</taxon>
        <taxon>Bacillati</taxon>
        <taxon>Bacillota</taxon>
        <taxon>Bacilli</taxon>
        <taxon>Bacillales</taxon>
        <taxon>Alicyclobacillaceae</taxon>
        <taxon>Alicyclobacillus</taxon>
    </lineage>
</organism>
<evidence type="ECO:0000256" key="8">
    <source>
        <dbReference type="ARBA" id="ARBA00022490"/>
    </source>
</evidence>
<dbReference type="GO" id="GO:0004618">
    <property type="term" value="F:phosphoglycerate kinase activity"/>
    <property type="evidence" value="ECO:0007669"/>
    <property type="project" value="UniProtKB-UniRule"/>
</dbReference>
<evidence type="ECO:0000313" key="19">
    <source>
        <dbReference type="EMBL" id="SDW64141.1"/>
    </source>
</evidence>
<evidence type="ECO:0000256" key="6">
    <source>
        <dbReference type="ARBA" id="ARBA00013061"/>
    </source>
</evidence>
<gene>
    <name evidence="14 18" type="primary">pgk</name>
    <name evidence="18" type="ORF">Heshes_25750</name>
    <name evidence="19" type="ORF">SAMN04489725_11024</name>
</gene>
<dbReference type="GO" id="GO:0005524">
    <property type="term" value="F:ATP binding"/>
    <property type="evidence" value="ECO:0007669"/>
    <property type="project" value="UniProtKB-KW"/>
</dbReference>
<evidence type="ECO:0000256" key="10">
    <source>
        <dbReference type="ARBA" id="ARBA00022741"/>
    </source>
</evidence>
<evidence type="ECO:0000256" key="9">
    <source>
        <dbReference type="ARBA" id="ARBA00022679"/>
    </source>
</evidence>
<dbReference type="Pfam" id="PF00162">
    <property type="entry name" value="PGK"/>
    <property type="match status" value="1"/>
</dbReference>
<evidence type="ECO:0000256" key="15">
    <source>
        <dbReference type="PIRSR" id="PIRSR000724-1"/>
    </source>
</evidence>
<dbReference type="EMBL" id="FNOJ01000010">
    <property type="protein sequence ID" value="SDW64141.1"/>
    <property type="molecule type" value="Genomic_DNA"/>
</dbReference>
<keyword evidence="20" id="KW-1185">Reference proteome</keyword>
<evidence type="ECO:0000256" key="4">
    <source>
        <dbReference type="ARBA" id="ARBA00008982"/>
    </source>
</evidence>
<reference evidence="19" key="1">
    <citation type="submission" date="2016-10" db="EMBL/GenBank/DDBJ databases">
        <authorList>
            <person name="de Groot N.N."/>
        </authorList>
    </citation>
    <scope>NUCLEOTIDE SEQUENCE [LARGE SCALE GENOMIC DNA]</scope>
    <source>
        <strain evidence="19">DSM 12489</strain>
    </source>
</reference>
<keyword evidence="9 14" id="KW-0808">Transferase</keyword>
<dbReference type="InterPro" id="IPR036043">
    <property type="entry name" value="Phosphoglycerate_kinase_sf"/>
</dbReference>
<dbReference type="PRINTS" id="PR00477">
    <property type="entry name" value="PHGLYCKINASE"/>
</dbReference>
<dbReference type="FunFam" id="3.40.50.1260:FF:000002">
    <property type="entry name" value="Phosphoglycerate kinase"/>
    <property type="match status" value="1"/>
</dbReference>
<dbReference type="Gene3D" id="3.40.50.1260">
    <property type="entry name" value="Phosphoglycerate kinase, N-terminal domain"/>
    <property type="match status" value="2"/>
</dbReference>
<dbReference type="UniPathway" id="UPA00109">
    <property type="reaction ID" value="UER00185"/>
</dbReference>
<comment type="caution">
    <text evidence="14">Lacks conserved residue(s) required for the propagation of feature annotation.</text>
</comment>
<dbReference type="CDD" id="cd00318">
    <property type="entry name" value="Phosphoglycerate_kinase"/>
    <property type="match status" value="1"/>
</dbReference>
<feature type="binding site" evidence="14 15">
    <location>
        <begin position="21"/>
        <end position="23"/>
    </location>
    <ligand>
        <name>substrate</name>
    </ligand>
</feature>
<accession>A0A1H2V758</accession>